<evidence type="ECO:0000313" key="3">
    <source>
        <dbReference type="Proteomes" id="UP001370348"/>
    </source>
</evidence>
<dbReference type="EMBL" id="CP089984">
    <property type="protein sequence ID" value="WXB15069.1"/>
    <property type="molecule type" value="Genomic_DNA"/>
</dbReference>
<evidence type="ECO:0000259" key="1">
    <source>
        <dbReference type="Pfam" id="PF05368"/>
    </source>
</evidence>
<dbReference type="RefSeq" id="WP_394824694.1">
    <property type="nucleotide sequence ID" value="NZ_CP089984.1"/>
</dbReference>
<reference evidence="2 3" key="1">
    <citation type="submission" date="2021-12" db="EMBL/GenBank/DDBJ databases">
        <title>Discovery of the Pendulisporaceae a myxobacterial family with distinct sporulation behavior and unique specialized metabolism.</title>
        <authorList>
            <person name="Garcia R."/>
            <person name="Popoff A."/>
            <person name="Bader C.D."/>
            <person name="Loehr J."/>
            <person name="Walesch S."/>
            <person name="Walt C."/>
            <person name="Boldt J."/>
            <person name="Bunk B."/>
            <person name="Haeckl F.J.F.P.J."/>
            <person name="Gunesch A.P."/>
            <person name="Birkelbach J."/>
            <person name="Nuebel U."/>
            <person name="Pietschmann T."/>
            <person name="Bach T."/>
            <person name="Mueller R."/>
        </authorList>
    </citation>
    <scope>NUCLEOTIDE SEQUENCE [LARGE SCALE GENOMIC DNA]</scope>
    <source>
        <strain evidence="2 3">MSr11954</strain>
    </source>
</reference>
<dbReference type="Gene3D" id="3.90.25.10">
    <property type="entry name" value="UDP-galactose 4-epimerase, domain 1"/>
    <property type="match status" value="1"/>
</dbReference>
<accession>A0ABZ2LVW1</accession>
<protein>
    <submittedName>
        <fullName evidence="2">NAD(P)H-binding protein</fullName>
    </submittedName>
</protein>
<dbReference type="SUPFAM" id="SSF51735">
    <property type="entry name" value="NAD(P)-binding Rossmann-fold domains"/>
    <property type="match status" value="1"/>
</dbReference>
<keyword evidence="3" id="KW-1185">Reference proteome</keyword>
<name>A0ABZ2LVW1_9BACT</name>
<proteinExistence type="predicted"/>
<dbReference type="Pfam" id="PF05368">
    <property type="entry name" value="NmrA"/>
    <property type="match status" value="1"/>
</dbReference>
<feature type="domain" description="NmrA-like" evidence="1">
    <location>
        <begin position="116"/>
        <end position="252"/>
    </location>
</feature>
<gene>
    <name evidence="2" type="ORF">LZC94_45535</name>
</gene>
<dbReference type="InterPro" id="IPR036291">
    <property type="entry name" value="NAD(P)-bd_dom_sf"/>
</dbReference>
<dbReference type="PANTHER" id="PTHR43162">
    <property type="match status" value="1"/>
</dbReference>
<dbReference type="Proteomes" id="UP001370348">
    <property type="component" value="Chromosome"/>
</dbReference>
<dbReference type="Gene3D" id="3.40.50.720">
    <property type="entry name" value="NAD(P)-binding Rossmann-like Domain"/>
    <property type="match status" value="1"/>
</dbReference>
<dbReference type="InterPro" id="IPR051604">
    <property type="entry name" value="Ergot_Alk_Oxidoreductase"/>
</dbReference>
<sequence length="286" mass="30604">MNTTQTSPTTNVSNVTLIVGGTGKTGRRVAEQLTARGIPVRLASRSASPRFDWEDEGTWGPVLEGVESMYITYYPDLAVPGAAENIRRLATRAVQSGVRRIVLLSGRGEHQVLPAERAVRESGAAFTILRASWFAQNFSEGHLLDPILQGELAFPAGDIAEPFIDVEDIADVAVAALTDAKHAGKIYELSGPRLLTFAEAVAEISEASGRPVRYVPISTEEYGAAIAPYVPADYAAFLVDLFSQILDGHNAYLSNGVQLALGREPRDFRDYARAAAASGAWGAATT</sequence>
<dbReference type="PANTHER" id="PTHR43162:SF1">
    <property type="entry name" value="PRESTALK A DIFFERENTIATION PROTEIN A"/>
    <property type="match status" value="1"/>
</dbReference>
<organism evidence="2 3">
    <name type="scientific">Pendulispora albinea</name>
    <dbReference type="NCBI Taxonomy" id="2741071"/>
    <lineage>
        <taxon>Bacteria</taxon>
        <taxon>Pseudomonadati</taxon>
        <taxon>Myxococcota</taxon>
        <taxon>Myxococcia</taxon>
        <taxon>Myxococcales</taxon>
        <taxon>Sorangiineae</taxon>
        <taxon>Pendulisporaceae</taxon>
        <taxon>Pendulispora</taxon>
    </lineage>
</organism>
<dbReference type="InterPro" id="IPR008030">
    <property type="entry name" value="NmrA-like"/>
</dbReference>
<evidence type="ECO:0000313" key="2">
    <source>
        <dbReference type="EMBL" id="WXB15069.1"/>
    </source>
</evidence>